<dbReference type="EMBL" id="VXIV02002135">
    <property type="protein sequence ID" value="KAF6027142.1"/>
    <property type="molecule type" value="Genomic_DNA"/>
</dbReference>
<keyword evidence="7" id="KW-0030">Aminoacyl-tRNA synthetase</keyword>
<dbReference type="InterPro" id="IPR014729">
    <property type="entry name" value="Rossmann-like_a/b/a_fold"/>
</dbReference>
<evidence type="ECO:0000256" key="4">
    <source>
        <dbReference type="ARBA" id="ARBA00022741"/>
    </source>
</evidence>
<evidence type="ECO:0000256" key="3">
    <source>
        <dbReference type="ARBA" id="ARBA00022598"/>
    </source>
</evidence>
<evidence type="ECO:0000313" key="10">
    <source>
        <dbReference type="EMBL" id="KAF6027142.1"/>
    </source>
</evidence>
<dbReference type="SUPFAM" id="SSF52374">
    <property type="entry name" value="Nucleotidylyl transferase"/>
    <property type="match status" value="1"/>
</dbReference>
<organism evidence="10 11">
    <name type="scientific">Bugula neritina</name>
    <name type="common">Brown bryozoan</name>
    <name type="synonym">Sertularia neritina</name>
    <dbReference type="NCBI Taxonomy" id="10212"/>
    <lineage>
        <taxon>Eukaryota</taxon>
        <taxon>Metazoa</taxon>
        <taxon>Spiralia</taxon>
        <taxon>Lophotrochozoa</taxon>
        <taxon>Bryozoa</taxon>
        <taxon>Gymnolaemata</taxon>
        <taxon>Cheilostomatida</taxon>
        <taxon>Flustrina</taxon>
        <taxon>Buguloidea</taxon>
        <taxon>Bugulidae</taxon>
        <taxon>Bugula</taxon>
    </lineage>
</organism>
<evidence type="ECO:0000256" key="1">
    <source>
        <dbReference type="ARBA" id="ARBA00005594"/>
    </source>
</evidence>
<dbReference type="GO" id="GO:0006438">
    <property type="term" value="P:valyl-tRNA aminoacylation"/>
    <property type="evidence" value="ECO:0007669"/>
    <property type="project" value="InterPro"/>
</dbReference>
<keyword evidence="3" id="KW-0436">Ligase</keyword>
<comment type="caution">
    <text evidence="10">The sequence shown here is derived from an EMBL/GenBank/DDBJ whole genome shotgun (WGS) entry which is preliminary data.</text>
</comment>
<evidence type="ECO:0000259" key="9">
    <source>
        <dbReference type="Pfam" id="PF00133"/>
    </source>
</evidence>
<dbReference type="Gene3D" id="3.40.50.620">
    <property type="entry name" value="HUPs"/>
    <property type="match status" value="1"/>
</dbReference>
<dbReference type="Pfam" id="PF00133">
    <property type="entry name" value="tRNA-synt_1"/>
    <property type="match status" value="1"/>
</dbReference>
<dbReference type="Proteomes" id="UP000593567">
    <property type="component" value="Unassembled WGS sequence"/>
</dbReference>
<feature type="domain" description="Aminoacyl-tRNA synthetase class Ia" evidence="9">
    <location>
        <begin position="1"/>
        <end position="81"/>
    </location>
</feature>
<dbReference type="InterPro" id="IPR002303">
    <property type="entry name" value="Valyl-tRNA_ligase"/>
</dbReference>
<evidence type="ECO:0000256" key="6">
    <source>
        <dbReference type="ARBA" id="ARBA00022917"/>
    </source>
</evidence>
<dbReference type="GO" id="GO:0005829">
    <property type="term" value="C:cytosol"/>
    <property type="evidence" value="ECO:0007669"/>
    <property type="project" value="TreeGrafter"/>
</dbReference>
<keyword evidence="6" id="KW-0648">Protein biosynthesis</keyword>
<gene>
    <name evidence="10" type="ORF">EB796_014543</name>
</gene>
<dbReference type="GO" id="GO:0004832">
    <property type="term" value="F:valine-tRNA ligase activity"/>
    <property type="evidence" value="ECO:0007669"/>
    <property type="project" value="UniProtKB-EC"/>
</dbReference>
<sequence length="95" mass="10917">MHEKGVIYRANRLVNWSCTLNSAVSDIEVYLEDSDEEIIVATTRLETMLGKLKIIPDYHTVTWYKWLRNSKDWCISRQLWGAQNTSLLCADPGAA</sequence>
<dbReference type="AlphaFoldDB" id="A0A7J7JLB0"/>
<keyword evidence="5" id="KW-0067">ATP-binding</keyword>
<evidence type="ECO:0000256" key="2">
    <source>
        <dbReference type="ARBA" id="ARBA00013169"/>
    </source>
</evidence>
<keyword evidence="11" id="KW-1185">Reference proteome</keyword>
<evidence type="ECO:0000313" key="11">
    <source>
        <dbReference type="Proteomes" id="UP000593567"/>
    </source>
</evidence>
<dbReference type="InterPro" id="IPR002300">
    <property type="entry name" value="aa-tRNA-synth_Ia"/>
</dbReference>
<evidence type="ECO:0000256" key="5">
    <source>
        <dbReference type="ARBA" id="ARBA00022840"/>
    </source>
</evidence>
<dbReference type="GO" id="GO:0005524">
    <property type="term" value="F:ATP binding"/>
    <property type="evidence" value="ECO:0007669"/>
    <property type="project" value="UniProtKB-KW"/>
</dbReference>
<keyword evidence="4" id="KW-0547">Nucleotide-binding</keyword>
<evidence type="ECO:0000256" key="8">
    <source>
        <dbReference type="ARBA" id="ARBA00029936"/>
    </source>
</evidence>
<name>A0A7J7JLB0_BUGNE</name>
<dbReference type="PANTHER" id="PTHR11946:SF109">
    <property type="entry name" value="VALINE--TRNA LIGASE"/>
    <property type="match status" value="1"/>
</dbReference>
<dbReference type="EC" id="6.1.1.9" evidence="2"/>
<reference evidence="10" key="1">
    <citation type="submission" date="2020-06" db="EMBL/GenBank/DDBJ databases">
        <title>Draft genome of Bugula neritina, a colonial animal packing powerful symbionts and potential medicines.</title>
        <authorList>
            <person name="Rayko M."/>
        </authorList>
    </citation>
    <scope>NUCLEOTIDE SEQUENCE [LARGE SCALE GENOMIC DNA]</scope>
    <source>
        <strain evidence="10">Kwan_BN1</strain>
    </source>
</reference>
<protein>
    <recommendedName>
        <fullName evidence="2">valine--tRNA ligase</fullName>
        <ecNumber evidence="2">6.1.1.9</ecNumber>
    </recommendedName>
    <alternativeName>
        <fullName evidence="8">Valyl-tRNA synthetase</fullName>
    </alternativeName>
</protein>
<evidence type="ECO:0000256" key="7">
    <source>
        <dbReference type="ARBA" id="ARBA00023146"/>
    </source>
</evidence>
<dbReference type="PANTHER" id="PTHR11946">
    <property type="entry name" value="VALYL-TRNA SYNTHETASES"/>
    <property type="match status" value="1"/>
</dbReference>
<proteinExistence type="inferred from homology"/>
<comment type="similarity">
    <text evidence="1">Belongs to the class-I aminoacyl-tRNA synthetase family.</text>
</comment>
<accession>A0A7J7JLB0</accession>